<dbReference type="InterPro" id="IPR025164">
    <property type="entry name" value="Toastrack_DUF4097"/>
</dbReference>
<evidence type="ECO:0000256" key="1">
    <source>
        <dbReference type="SAM" id="MobiDB-lite"/>
    </source>
</evidence>
<reference evidence="4" key="1">
    <citation type="submission" date="2016-10" db="EMBL/GenBank/DDBJ databases">
        <authorList>
            <person name="Varghese N."/>
            <person name="Submissions S."/>
        </authorList>
    </citation>
    <scope>NUCLEOTIDE SEQUENCE [LARGE SCALE GENOMIC DNA]</scope>
    <source>
        <strain evidence="4">CGMCC 1.6854</strain>
    </source>
</reference>
<dbReference type="Proteomes" id="UP000199544">
    <property type="component" value="Unassembled WGS sequence"/>
</dbReference>
<keyword evidence="4" id="KW-1185">Reference proteome</keyword>
<evidence type="ECO:0000259" key="2">
    <source>
        <dbReference type="Pfam" id="PF13349"/>
    </source>
</evidence>
<dbReference type="OrthoDB" id="2588856at2"/>
<dbReference type="STRING" id="459525.SAMN04488137_4848"/>
<evidence type="ECO:0000313" key="3">
    <source>
        <dbReference type="EMBL" id="SDN54783.1"/>
    </source>
</evidence>
<proteinExistence type="predicted"/>
<evidence type="ECO:0000313" key="4">
    <source>
        <dbReference type="Proteomes" id="UP000199544"/>
    </source>
</evidence>
<sequence>MNSILKKLAVIAAFCLGVGLIGMWSVYAASEPSVFSFEKSKTRDLYDEKTLPADAVKSITIKSNTADLLVKESDTEDAKVVLEGQRGNEDDYTLKAEQNGGELDIQVVEENRLFMFGFHRSPKLTVYLPAKSYHQFKVSTDTGDVSFPSVTADQAEIETDTGDIQATGVFKVNRLKAESDTGDLSFNEYKGSSIDLKTDTGDIKGGGISKHAKVAIKTATGDIEELTMESALRNVHIETDTGDVGLTMEQPPASMELEASSSTGDITVSPEWKVSYLEKSDHRAEGKAGKGGPEIRIKTDTGDIDLN</sequence>
<feature type="domain" description="DUF4097" evidence="2">
    <location>
        <begin position="57"/>
        <end position="306"/>
    </location>
</feature>
<name>A0A1H0CAB4_9BACL</name>
<dbReference type="EMBL" id="FNHW01000007">
    <property type="protein sequence ID" value="SDN54783.1"/>
    <property type="molecule type" value="Genomic_DNA"/>
</dbReference>
<dbReference type="RefSeq" id="WP_090239358.1">
    <property type="nucleotide sequence ID" value="NZ_FNHW01000007.1"/>
</dbReference>
<feature type="compositionally biased region" description="Basic and acidic residues" evidence="1">
    <location>
        <begin position="280"/>
        <end position="301"/>
    </location>
</feature>
<gene>
    <name evidence="3" type="ORF">SAMN04488137_4848</name>
</gene>
<feature type="region of interest" description="Disordered" evidence="1">
    <location>
        <begin position="280"/>
        <end position="307"/>
    </location>
</feature>
<organism evidence="3 4">
    <name type="scientific">Fictibacillus solisalsi</name>
    <dbReference type="NCBI Taxonomy" id="459525"/>
    <lineage>
        <taxon>Bacteria</taxon>
        <taxon>Bacillati</taxon>
        <taxon>Bacillota</taxon>
        <taxon>Bacilli</taxon>
        <taxon>Bacillales</taxon>
        <taxon>Fictibacillaceae</taxon>
        <taxon>Fictibacillus</taxon>
    </lineage>
</organism>
<dbReference type="Pfam" id="PF13349">
    <property type="entry name" value="DUF4097"/>
    <property type="match status" value="1"/>
</dbReference>
<dbReference type="AlphaFoldDB" id="A0A1H0CAB4"/>
<protein>
    <submittedName>
        <fullName evidence="3">Putative adhesin</fullName>
    </submittedName>
</protein>
<accession>A0A1H0CAB4</accession>